<dbReference type="InterPro" id="IPR018325">
    <property type="entry name" value="Rad4/PNGase_transGLS-fold"/>
</dbReference>
<name>A0A5N4B2K2_PHOPY</name>
<evidence type="ECO:0000259" key="10">
    <source>
        <dbReference type="SMART" id="SM01030"/>
    </source>
</evidence>
<feature type="domain" description="Rad4 beta-hairpin" evidence="11">
    <location>
        <begin position="786"/>
        <end position="842"/>
    </location>
</feature>
<dbReference type="GO" id="GO:0000111">
    <property type="term" value="C:nucleotide-excision repair factor 2 complex"/>
    <property type="evidence" value="ECO:0007669"/>
    <property type="project" value="TreeGrafter"/>
</dbReference>
<dbReference type="Pfam" id="PF03835">
    <property type="entry name" value="Rad4"/>
    <property type="match status" value="1"/>
</dbReference>
<dbReference type="SMART" id="SM01032">
    <property type="entry name" value="BHD_3"/>
    <property type="match status" value="1"/>
</dbReference>
<feature type="region of interest" description="Disordered" evidence="9">
    <location>
        <begin position="564"/>
        <end position="604"/>
    </location>
</feature>
<dbReference type="InterPro" id="IPR018026">
    <property type="entry name" value="DNA_repair_Rad4-like"/>
</dbReference>
<evidence type="ECO:0000256" key="9">
    <source>
        <dbReference type="SAM" id="MobiDB-lite"/>
    </source>
</evidence>
<dbReference type="GO" id="GO:0003684">
    <property type="term" value="F:damaged DNA binding"/>
    <property type="evidence" value="ECO:0007669"/>
    <property type="project" value="InterPro"/>
</dbReference>
<dbReference type="FunFam" id="2.20.20.110:FF:000001">
    <property type="entry name" value="DNA repair protein complementing XP-C cells"/>
    <property type="match status" value="1"/>
</dbReference>
<dbReference type="SMART" id="SM01030">
    <property type="entry name" value="BHD_1"/>
    <property type="match status" value="1"/>
</dbReference>
<evidence type="ECO:0000313" key="14">
    <source>
        <dbReference type="Proteomes" id="UP000327044"/>
    </source>
</evidence>
<dbReference type="GO" id="GO:0003697">
    <property type="term" value="F:single-stranded DNA binding"/>
    <property type="evidence" value="ECO:0007669"/>
    <property type="project" value="TreeGrafter"/>
</dbReference>
<feature type="compositionally biased region" description="Acidic residues" evidence="9">
    <location>
        <begin position="91"/>
        <end position="100"/>
    </location>
</feature>
<gene>
    <name evidence="13" type="ORF">PPYR_00802</name>
</gene>
<dbReference type="OrthoDB" id="300780at2759"/>
<dbReference type="GO" id="GO:0071942">
    <property type="term" value="C:XPC complex"/>
    <property type="evidence" value="ECO:0007669"/>
    <property type="project" value="TreeGrafter"/>
</dbReference>
<protein>
    <recommendedName>
        <fullName evidence="15">Rad4 beta-hairpin domain-containing protein</fullName>
    </recommendedName>
</protein>
<evidence type="ECO:0000256" key="6">
    <source>
        <dbReference type="ARBA" id="ARBA00023204"/>
    </source>
</evidence>
<evidence type="ECO:0000259" key="12">
    <source>
        <dbReference type="SMART" id="SM01032"/>
    </source>
</evidence>
<evidence type="ECO:0000256" key="5">
    <source>
        <dbReference type="ARBA" id="ARBA00023125"/>
    </source>
</evidence>
<feature type="compositionally biased region" description="Basic and acidic residues" evidence="9">
    <location>
        <begin position="592"/>
        <end position="604"/>
    </location>
</feature>
<dbReference type="PANTHER" id="PTHR12135:SF0">
    <property type="entry name" value="DNA REPAIR PROTEIN COMPLEMENTING XP-C CELLS"/>
    <property type="match status" value="1"/>
</dbReference>
<keyword evidence="8" id="KW-0175">Coiled coil</keyword>
<dbReference type="EMBL" id="VVIM01000001">
    <property type="protein sequence ID" value="KAB0803832.1"/>
    <property type="molecule type" value="Genomic_DNA"/>
</dbReference>
<feature type="domain" description="Rad4 beta-hairpin" evidence="12">
    <location>
        <begin position="849"/>
        <end position="923"/>
    </location>
</feature>
<feature type="domain" description="Rad4 beta-hairpin" evidence="10">
    <location>
        <begin position="732"/>
        <end position="784"/>
    </location>
</feature>
<dbReference type="InterPro" id="IPR036985">
    <property type="entry name" value="Transglutaminase-like_sf"/>
</dbReference>
<feature type="compositionally biased region" description="Polar residues" evidence="9">
    <location>
        <begin position="102"/>
        <end position="112"/>
    </location>
</feature>
<dbReference type="InterPro" id="IPR038765">
    <property type="entry name" value="Papain-like_cys_pep_sf"/>
</dbReference>
<keyword evidence="7" id="KW-0539">Nucleus</keyword>
<dbReference type="Pfam" id="PF10405">
    <property type="entry name" value="BHD_3"/>
    <property type="match status" value="1"/>
</dbReference>
<keyword evidence="3" id="KW-0597">Phosphoprotein</keyword>
<dbReference type="Gene3D" id="3.90.260.10">
    <property type="entry name" value="Transglutaminase-like"/>
    <property type="match status" value="1"/>
</dbReference>
<dbReference type="InterPro" id="IPR018328">
    <property type="entry name" value="Rad4_beta-hairpin_dom3"/>
</dbReference>
<dbReference type="GO" id="GO:0005737">
    <property type="term" value="C:cytoplasm"/>
    <property type="evidence" value="ECO:0007669"/>
    <property type="project" value="TreeGrafter"/>
</dbReference>
<dbReference type="PANTHER" id="PTHR12135">
    <property type="entry name" value="DNA REPAIR PROTEIN XP-C / RAD4"/>
    <property type="match status" value="1"/>
</dbReference>
<dbReference type="Proteomes" id="UP000327044">
    <property type="component" value="Unassembled WGS sequence"/>
</dbReference>
<keyword evidence="5" id="KW-0238">DNA-binding</keyword>
<dbReference type="GO" id="GO:0006289">
    <property type="term" value="P:nucleotide-excision repair"/>
    <property type="evidence" value="ECO:0007669"/>
    <property type="project" value="InterPro"/>
</dbReference>
<dbReference type="Gene3D" id="3.30.70.2460">
    <property type="entry name" value="Rad4, beta-hairpin domain BHD3"/>
    <property type="match status" value="1"/>
</dbReference>
<feature type="region of interest" description="Disordered" evidence="9">
    <location>
        <begin position="964"/>
        <end position="1000"/>
    </location>
</feature>
<dbReference type="FunCoup" id="A0A5N4B2K2">
    <property type="interactions" value="1636"/>
</dbReference>
<feature type="compositionally biased region" description="Basic residues" evidence="9">
    <location>
        <begin position="493"/>
        <end position="506"/>
    </location>
</feature>
<dbReference type="GO" id="GO:0006298">
    <property type="term" value="P:mismatch repair"/>
    <property type="evidence" value="ECO:0007669"/>
    <property type="project" value="TreeGrafter"/>
</dbReference>
<keyword evidence="6" id="KW-0234">DNA repair</keyword>
<evidence type="ECO:0000256" key="4">
    <source>
        <dbReference type="ARBA" id="ARBA00022763"/>
    </source>
</evidence>
<evidence type="ECO:0000256" key="8">
    <source>
        <dbReference type="SAM" id="Coils"/>
    </source>
</evidence>
<feature type="region of interest" description="Disordered" evidence="9">
    <location>
        <begin position="370"/>
        <end position="549"/>
    </location>
</feature>
<dbReference type="InterPro" id="IPR018326">
    <property type="entry name" value="Rad4_beta-hairpin_dom1"/>
</dbReference>
<keyword evidence="4" id="KW-0227">DNA damage</keyword>
<dbReference type="Gene3D" id="3.10.620.30">
    <property type="match status" value="1"/>
</dbReference>
<evidence type="ECO:0008006" key="15">
    <source>
        <dbReference type="Google" id="ProtNLM"/>
    </source>
</evidence>
<accession>A0A5N4B2K2</accession>
<dbReference type="InterPro" id="IPR018327">
    <property type="entry name" value="BHD_2"/>
</dbReference>
<evidence type="ECO:0000256" key="1">
    <source>
        <dbReference type="ARBA" id="ARBA00004123"/>
    </source>
</evidence>
<dbReference type="Pfam" id="PF10403">
    <property type="entry name" value="BHD_1"/>
    <property type="match status" value="1"/>
</dbReference>
<comment type="similarity">
    <text evidence="2">Belongs to the XPC family.</text>
</comment>
<dbReference type="Gene3D" id="2.20.20.110">
    <property type="entry name" value="Rad4, beta-hairpin domain BHD1"/>
    <property type="match status" value="1"/>
</dbReference>
<feature type="compositionally biased region" description="Basic residues" evidence="9">
    <location>
        <begin position="976"/>
        <end position="993"/>
    </location>
</feature>
<evidence type="ECO:0000259" key="11">
    <source>
        <dbReference type="SMART" id="SM01031"/>
    </source>
</evidence>
<dbReference type="NCBIfam" id="TIGR00605">
    <property type="entry name" value="rad4"/>
    <property type="match status" value="1"/>
</dbReference>
<dbReference type="InterPro" id="IPR004583">
    <property type="entry name" value="DNA_repair_Rad4"/>
</dbReference>
<dbReference type="SMART" id="SM01031">
    <property type="entry name" value="BHD_2"/>
    <property type="match status" value="1"/>
</dbReference>
<evidence type="ECO:0000256" key="3">
    <source>
        <dbReference type="ARBA" id="ARBA00022553"/>
    </source>
</evidence>
<reference evidence="13 14" key="1">
    <citation type="journal article" date="2018" name="Elife">
        <title>Firefly genomes illuminate parallel origins of bioluminescence in beetles.</title>
        <authorList>
            <person name="Fallon T.R."/>
            <person name="Lower S.E."/>
            <person name="Chang C.H."/>
            <person name="Bessho-Uehara M."/>
            <person name="Martin G.J."/>
            <person name="Bewick A.J."/>
            <person name="Behringer M."/>
            <person name="Debat H.J."/>
            <person name="Wong I."/>
            <person name="Day J.C."/>
            <person name="Suvorov A."/>
            <person name="Silva C.J."/>
            <person name="Stanger-Hall K.F."/>
            <person name="Hall D.W."/>
            <person name="Schmitz R.J."/>
            <person name="Nelson D.R."/>
            <person name="Lewis S.M."/>
            <person name="Shigenobu S."/>
            <person name="Bybee S.M."/>
            <person name="Larracuente A.M."/>
            <person name="Oba Y."/>
            <person name="Weng J.K."/>
        </authorList>
    </citation>
    <scope>NUCLEOTIDE SEQUENCE [LARGE SCALE GENOMIC DNA]</scope>
    <source>
        <strain evidence="13">1611_PpyrPB1</strain>
        <tissue evidence="13">Whole body</tissue>
    </source>
</reference>
<feature type="region of interest" description="Disordered" evidence="9">
    <location>
        <begin position="1"/>
        <end position="51"/>
    </location>
</feature>
<feature type="compositionally biased region" description="Low complexity" evidence="9">
    <location>
        <begin position="431"/>
        <end position="449"/>
    </location>
</feature>
<keyword evidence="14" id="KW-1185">Reference proteome</keyword>
<dbReference type="SUPFAM" id="SSF54001">
    <property type="entry name" value="Cysteine proteinases"/>
    <property type="match status" value="1"/>
</dbReference>
<feature type="coiled-coil region" evidence="8">
    <location>
        <begin position="114"/>
        <end position="141"/>
    </location>
</feature>
<dbReference type="InParanoid" id="A0A5N4B2K2"/>
<dbReference type="InterPro" id="IPR042488">
    <property type="entry name" value="Rad4_BHD3_sf"/>
</dbReference>
<dbReference type="FunFam" id="3.30.70.2460:FF:000001">
    <property type="entry name" value="DNA repair protein Rad4 family"/>
    <property type="match status" value="1"/>
</dbReference>
<evidence type="ECO:0000256" key="7">
    <source>
        <dbReference type="ARBA" id="ARBA00023242"/>
    </source>
</evidence>
<evidence type="ECO:0000313" key="13">
    <source>
        <dbReference type="EMBL" id="KAB0803832.1"/>
    </source>
</evidence>
<feature type="compositionally biased region" description="Basic and acidic residues" evidence="9">
    <location>
        <begin position="374"/>
        <end position="425"/>
    </location>
</feature>
<dbReference type="AlphaFoldDB" id="A0A5N4B2K2"/>
<sequence>MRRSTRRKKPLAIVNDEDEDIAEEISAVEQNKKMGDAQDSSSDSDIENYLQPVDKLDLDSSFFQIQKSPEIQSFESIEKDIFAGTNRLSDMDSDESDPEQEPTPTTSKLNFDQLHSYTNKLDQMKQAIQNYKTKQKVADAKAKPHSDNISDLLALGEMQVDNPTDNHSLHSSDFHSCSEVEDNDWEEVEDKLTKPSTSLVKDGIQITVSLPDTMKKKKGVDLLASLKRRLNRIKKEHQVLIHKVHLLCWIAHGNYINKNLNSETILGLALSLIPSQHCYPPDRTDLTYLEQILNWYNKVMDLSEKLVSKQWSLEKVLTLQLTRRQAYNKKMFTYIFICILRALGIQCRLVLSFQVLPLRPLSNELHSLSTKANNKNEVKTDHKTTSKISEKNEPKQDTTRKKNSKEQIEKKTTENKKAKSDKVEKVGSGNSTKQSTEKTSTSKLPSSTTQRGKTNPKQSKRQLAQLDGANDSSEAEKSTKPNLKNLSKESKRQCPKNHPKRLKKTPNYRETHSSSSEEEREEKTQRLINLQNLKDKLKPRSKASKSSDVKNEIVSIVKTRIKKEKEASRSKLAKSRQSKGKSEEDSDYAPDPIHKKYDSDDDFQQDKVKVKKRIEVKRNQPESENATKGMDVWVEVYLEAEEKWISVDVGKNQVHCVNQLYSRASHPVSYVIAWNNNNSIKDITQRYCTNWNTTTRLLRVDAKWWSATLKPYTGVKTARDKEEDEELAQLQLDKPLPSTISEYKNHPLYVLKRHLLKFEALYPPDLPPVGFIRNEPVYPRECVHVLHSREIWMKEAKQVKPAQQPYKIVKARPKYDKLSGKVITDLPLEVFGIWQVEDYIPPTAENGVVPRNAYGNVELFKPCMLPKGTVHLQLAGLNKVARKMGIDCVPAVVGFDFHSGWNHPTYDGFVVCEEQSEALVAAWFQDQEEQEKKELEKIEKRVYGNWRKLIKGLLIRERLKKRYDYGEPSSQGDSKGKKRKQKAAKFVTKKRRICSNSESD</sequence>
<proteinExistence type="inferred from homology"/>
<comment type="subcellular location">
    <subcellularLocation>
        <location evidence="1">Nucleus</location>
    </subcellularLocation>
</comment>
<feature type="compositionally biased region" description="Basic and acidic residues" evidence="9">
    <location>
        <begin position="507"/>
        <end position="525"/>
    </location>
</feature>
<organism evidence="13 14">
    <name type="scientific">Photinus pyralis</name>
    <name type="common">Common eastern firefly</name>
    <name type="synonym">Lampyris pyralis</name>
    <dbReference type="NCBI Taxonomy" id="7054"/>
    <lineage>
        <taxon>Eukaryota</taxon>
        <taxon>Metazoa</taxon>
        <taxon>Ecdysozoa</taxon>
        <taxon>Arthropoda</taxon>
        <taxon>Hexapoda</taxon>
        <taxon>Insecta</taxon>
        <taxon>Pterygota</taxon>
        <taxon>Neoptera</taxon>
        <taxon>Endopterygota</taxon>
        <taxon>Coleoptera</taxon>
        <taxon>Polyphaga</taxon>
        <taxon>Elateriformia</taxon>
        <taxon>Elateroidea</taxon>
        <taxon>Lampyridae</taxon>
        <taxon>Lampyrinae</taxon>
        <taxon>Photinus</taxon>
    </lineage>
</organism>
<evidence type="ECO:0000256" key="2">
    <source>
        <dbReference type="ARBA" id="ARBA00009525"/>
    </source>
</evidence>
<feature type="compositionally biased region" description="Basic residues" evidence="9">
    <location>
        <begin position="1"/>
        <end position="10"/>
    </location>
</feature>
<comment type="caution">
    <text evidence="13">The sequence shown here is derived from an EMBL/GenBank/DDBJ whole genome shotgun (WGS) entry which is preliminary data.</text>
</comment>
<feature type="region of interest" description="Disordered" evidence="9">
    <location>
        <begin position="87"/>
        <end position="112"/>
    </location>
</feature>